<keyword evidence="2" id="KW-1185">Reference proteome</keyword>
<protein>
    <submittedName>
        <fullName evidence="1">Uncharacterized protein</fullName>
    </submittedName>
</protein>
<evidence type="ECO:0000313" key="2">
    <source>
        <dbReference type="Proteomes" id="UP000814033"/>
    </source>
</evidence>
<dbReference type="EMBL" id="MU275917">
    <property type="protein sequence ID" value="KAI0046799.1"/>
    <property type="molecule type" value="Genomic_DNA"/>
</dbReference>
<comment type="caution">
    <text evidence="1">The sequence shown here is derived from an EMBL/GenBank/DDBJ whole genome shotgun (WGS) entry which is preliminary data.</text>
</comment>
<proteinExistence type="predicted"/>
<reference evidence="1" key="2">
    <citation type="journal article" date="2022" name="New Phytol.">
        <title>Evolutionary transition to the ectomycorrhizal habit in the genomes of a hyperdiverse lineage of mushroom-forming fungi.</title>
        <authorList>
            <person name="Looney B."/>
            <person name="Miyauchi S."/>
            <person name="Morin E."/>
            <person name="Drula E."/>
            <person name="Courty P.E."/>
            <person name="Kohler A."/>
            <person name="Kuo A."/>
            <person name="LaButti K."/>
            <person name="Pangilinan J."/>
            <person name="Lipzen A."/>
            <person name="Riley R."/>
            <person name="Andreopoulos W."/>
            <person name="He G."/>
            <person name="Johnson J."/>
            <person name="Nolan M."/>
            <person name="Tritt A."/>
            <person name="Barry K.W."/>
            <person name="Grigoriev I.V."/>
            <person name="Nagy L.G."/>
            <person name="Hibbett D."/>
            <person name="Henrissat B."/>
            <person name="Matheny P.B."/>
            <person name="Labbe J."/>
            <person name="Martin F.M."/>
        </authorList>
    </citation>
    <scope>NUCLEOTIDE SEQUENCE</scope>
    <source>
        <strain evidence="1">FP105234-sp</strain>
    </source>
</reference>
<organism evidence="1 2">
    <name type="scientific">Auriscalpium vulgare</name>
    <dbReference type="NCBI Taxonomy" id="40419"/>
    <lineage>
        <taxon>Eukaryota</taxon>
        <taxon>Fungi</taxon>
        <taxon>Dikarya</taxon>
        <taxon>Basidiomycota</taxon>
        <taxon>Agaricomycotina</taxon>
        <taxon>Agaricomycetes</taxon>
        <taxon>Russulales</taxon>
        <taxon>Auriscalpiaceae</taxon>
        <taxon>Auriscalpium</taxon>
    </lineage>
</organism>
<accession>A0ACB8RS22</accession>
<reference evidence="1" key="1">
    <citation type="submission" date="2021-02" db="EMBL/GenBank/DDBJ databases">
        <authorList>
            <consortium name="DOE Joint Genome Institute"/>
            <person name="Ahrendt S."/>
            <person name="Looney B.P."/>
            <person name="Miyauchi S."/>
            <person name="Morin E."/>
            <person name="Drula E."/>
            <person name="Courty P.E."/>
            <person name="Chicoki N."/>
            <person name="Fauchery L."/>
            <person name="Kohler A."/>
            <person name="Kuo A."/>
            <person name="Labutti K."/>
            <person name="Pangilinan J."/>
            <person name="Lipzen A."/>
            <person name="Riley R."/>
            <person name="Andreopoulos W."/>
            <person name="He G."/>
            <person name="Johnson J."/>
            <person name="Barry K.W."/>
            <person name="Grigoriev I.V."/>
            <person name="Nagy L."/>
            <person name="Hibbett D."/>
            <person name="Henrissat B."/>
            <person name="Matheny P.B."/>
            <person name="Labbe J."/>
            <person name="Martin F."/>
        </authorList>
    </citation>
    <scope>NUCLEOTIDE SEQUENCE</scope>
    <source>
        <strain evidence="1">FP105234-sp</strain>
    </source>
</reference>
<gene>
    <name evidence="1" type="ORF">FA95DRAFT_1559752</name>
</gene>
<sequence>MQWINDSTNDYRLPSPDPHRFPPYLGPPGASQPRQNPVAFPEANTWSAPSLPSPPVNTSYPSYLPYEFQSPSVLSYGAYPVLSPSGPPPPPPIQPANSYSSFDGYRSAESASSQQLYNNSSLHAQPTYNSATSFYPPAAPPTNPATRPSAASSPPSPLISQAAQAAQNAESPPRPPIQQQQFPSSAAASFYQYSQCSGNKRALCIGVDYYADAQPLRGCVNDAKRMREFLVSDLGYQFHEILLLSEDDLNPKNKPTRENILTAMAWLVKDAAINDSLFFHFSGHGTQTRDLDGDEEDGWDETIFPMDYKLARPILDDTIHDYLVKPLPLGCRLTSIFDSCHSGTAMDLPYVYNANGKVQKVGFISSNTRSLGHMLHCKSLSGVAAIGGMMVAGKNVFAGNKARRTKANGADCISFSACADSGEAQDESKNGQYTGAMSFAFRESLRANPTQSYLELLQDLRRRLSKAYKQVPQLSSSHPMDMKLRFIA</sequence>
<name>A0ACB8RS22_9AGAM</name>
<evidence type="ECO:0000313" key="1">
    <source>
        <dbReference type="EMBL" id="KAI0046799.1"/>
    </source>
</evidence>
<dbReference type="Proteomes" id="UP000814033">
    <property type="component" value="Unassembled WGS sequence"/>
</dbReference>